<dbReference type="PROSITE" id="PS51257">
    <property type="entry name" value="PROKAR_LIPOPROTEIN"/>
    <property type="match status" value="1"/>
</dbReference>
<name>A0A226X0L6_CABSO</name>
<keyword evidence="1" id="KW-0732">Signal</keyword>
<evidence type="ECO:0000313" key="4">
    <source>
        <dbReference type="Proteomes" id="UP000214720"/>
    </source>
</evidence>
<evidence type="ECO:0000313" key="3">
    <source>
        <dbReference type="EMBL" id="OXC76567.1"/>
    </source>
</evidence>
<sequence>MAMSMKCLAPASLLIAALTLAGCQTDYEDMNAAQHAAYSRTGNFDAYKQDPNAPIQVTYRIDDHRFLSLENYDRCYGDNYYNDTSLAIHQKVWTGKTINYRGRLVIDDPSGMNIVFPTNSNTTCGDRGCKESFAYSTDSGRTFRWLDYKQHSSRPSEDSEKFTIAVASNKLYVIEQILNNAYVMQYPLVSGIDISKPYPPGIEGDGFSASSRPTFMSGVHTPSGQDHYSCDASLRAPNVTTLQ</sequence>
<dbReference type="Pfam" id="PF24316">
    <property type="entry name" value="Tli3"/>
    <property type="match status" value="1"/>
</dbReference>
<dbReference type="Proteomes" id="UP000214720">
    <property type="component" value="Unassembled WGS sequence"/>
</dbReference>
<feature type="chain" id="PRO_5012895284" description="Tli3-like domain-containing protein" evidence="1">
    <location>
        <begin position="22"/>
        <end position="243"/>
    </location>
</feature>
<feature type="signal peptide" evidence="1">
    <location>
        <begin position="1"/>
        <end position="21"/>
    </location>
</feature>
<organism evidence="3 4">
    <name type="scientific">Caballeronia sordidicola</name>
    <name type="common">Burkholderia sordidicola</name>
    <dbReference type="NCBI Taxonomy" id="196367"/>
    <lineage>
        <taxon>Bacteria</taxon>
        <taxon>Pseudomonadati</taxon>
        <taxon>Pseudomonadota</taxon>
        <taxon>Betaproteobacteria</taxon>
        <taxon>Burkholderiales</taxon>
        <taxon>Burkholderiaceae</taxon>
        <taxon>Caballeronia</taxon>
    </lineage>
</organism>
<dbReference type="InterPro" id="IPR057562">
    <property type="entry name" value="Tli3-like_dom"/>
</dbReference>
<evidence type="ECO:0000259" key="2">
    <source>
        <dbReference type="Pfam" id="PF24316"/>
    </source>
</evidence>
<comment type="caution">
    <text evidence="3">The sequence shown here is derived from an EMBL/GenBank/DDBJ whole genome shotgun (WGS) entry which is preliminary data.</text>
</comment>
<evidence type="ECO:0000256" key="1">
    <source>
        <dbReference type="SAM" id="SignalP"/>
    </source>
</evidence>
<proteinExistence type="predicted"/>
<dbReference type="AlphaFoldDB" id="A0A226X0L6"/>
<feature type="domain" description="Tli3-like" evidence="2">
    <location>
        <begin position="52"/>
        <end position="174"/>
    </location>
</feature>
<protein>
    <recommendedName>
        <fullName evidence="2">Tli3-like domain-containing protein</fullName>
    </recommendedName>
</protein>
<reference evidence="4" key="1">
    <citation type="submission" date="2017-01" db="EMBL/GenBank/DDBJ databases">
        <title>Genome Analysis of Deinococcus marmoris KOPRI26562.</title>
        <authorList>
            <person name="Kim J.H."/>
            <person name="Oh H.-M."/>
        </authorList>
    </citation>
    <scope>NUCLEOTIDE SEQUENCE [LARGE SCALE GENOMIC DNA]</scope>
    <source>
        <strain evidence="4">PAMC 26633</strain>
    </source>
</reference>
<gene>
    <name evidence="3" type="ORF">BSU04_21360</name>
</gene>
<accession>A0A226X0L6</accession>
<dbReference type="EMBL" id="MTHB01000123">
    <property type="protein sequence ID" value="OXC76567.1"/>
    <property type="molecule type" value="Genomic_DNA"/>
</dbReference>